<feature type="region of interest" description="Disordered" evidence="1">
    <location>
        <begin position="41"/>
        <end position="70"/>
    </location>
</feature>
<name>A0ABN2ERH6_9ACTN</name>
<keyword evidence="3" id="KW-1185">Reference proteome</keyword>
<dbReference type="EMBL" id="BAAAOS010000064">
    <property type="protein sequence ID" value="GAA1614147.1"/>
    <property type="molecule type" value="Genomic_DNA"/>
</dbReference>
<evidence type="ECO:0000313" key="3">
    <source>
        <dbReference type="Proteomes" id="UP001500393"/>
    </source>
</evidence>
<dbReference type="RefSeq" id="WP_344222011.1">
    <property type="nucleotide sequence ID" value="NZ_BAAAOS010000064.1"/>
</dbReference>
<accession>A0ABN2ERH6</accession>
<protein>
    <submittedName>
        <fullName evidence="2">Uncharacterized protein</fullName>
    </submittedName>
</protein>
<comment type="caution">
    <text evidence="2">The sequence shown here is derived from an EMBL/GenBank/DDBJ whole genome shotgun (WGS) entry which is preliminary data.</text>
</comment>
<evidence type="ECO:0000256" key="1">
    <source>
        <dbReference type="SAM" id="MobiDB-lite"/>
    </source>
</evidence>
<dbReference type="Proteomes" id="UP001500393">
    <property type="component" value="Unassembled WGS sequence"/>
</dbReference>
<evidence type="ECO:0000313" key="2">
    <source>
        <dbReference type="EMBL" id="GAA1614147.1"/>
    </source>
</evidence>
<feature type="compositionally biased region" description="Basic and acidic residues" evidence="1">
    <location>
        <begin position="41"/>
        <end position="56"/>
    </location>
</feature>
<proteinExistence type="predicted"/>
<gene>
    <name evidence="2" type="ORF">GCM10009789_80350</name>
</gene>
<organism evidence="2 3">
    <name type="scientific">Kribbella sancticallisti</name>
    <dbReference type="NCBI Taxonomy" id="460087"/>
    <lineage>
        <taxon>Bacteria</taxon>
        <taxon>Bacillati</taxon>
        <taxon>Actinomycetota</taxon>
        <taxon>Actinomycetes</taxon>
        <taxon>Propionibacteriales</taxon>
        <taxon>Kribbellaceae</taxon>
        <taxon>Kribbella</taxon>
    </lineage>
</organism>
<reference evidence="2 3" key="1">
    <citation type="journal article" date="2019" name="Int. J. Syst. Evol. Microbiol.">
        <title>The Global Catalogue of Microorganisms (GCM) 10K type strain sequencing project: providing services to taxonomists for standard genome sequencing and annotation.</title>
        <authorList>
            <consortium name="The Broad Institute Genomics Platform"/>
            <consortium name="The Broad Institute Genome Sequencing Center for Infectious Disease"/>
            <person name="Wu L."/>
            <person name="Ma J."/>
        </authorList>
    </citation>
    <scope>NUCLEOTIDE SEQUENCE [LARGE SCALE GENOMIC DNA]</scope>
    <source>
        <strain evidence="2 3">JCM 14969</strain>
    </source>
</reference>
<sequence length="117" mass="12389">MTENPHAGKGSSVLLDIGGDVGALVIDCPSALEGVEIELRPVGHSADEHHHGDGHQHSHLPHVAVVPRPSPEGETIHSAVFFEVPQGRYELYVRPDGPVRLAVDVTGGEVTAADWPT</sequence>